<feature type="compositionally biased region" description="Pro residues" evidence="1">
    <location>
        <begin position="276"/>
        <end position="297"/>
    </location>
</feature>
<feature type="compositionally biased region" description="Basic and acidic residues" evidence="1">
    <location>
        <begin position="345"/>
        <end position="361"/>
    </location>
</feature>
<dbReference type="AlphaFoldDB" id="A0AAV9RP36"/>
<comment type="caution">
    <text evidence="2">The sequence shown here is derived from an EMBL/GenBank/DDBJ whole genome shotgun (WGS) entry which is preliminary data.</text>
</comment>
<evidence type="ECO:0000256" key="1">
    <source>
        <dbReference type="SAM" id="MobiDB-lite"/>
    </source>
</evidence>
<evidence type="ECO:0000313" key="2">
    <source>
        <dbReference type="EMBL" id="KAK5610760.1"/>
    </source>
</evidence>
<reference evidence="2 3" key="1">
    <citation type="submission" date="2021-06" db="EMBL/GenBank/DDBJ databases">
        <authorList>
            <person name="Palmer J.M."/>
        </authorList>
    </citation>
    <scope>NUCLEOTIDE SEQUENCE [LARGE SCALE GENOMIC DNA]</scope>
    <source>
        <strain evidence="2 3">MEX-2019</strain>
        <tissue evidence="2">Muscle</tissue>
    </source>
</reference>
<accession>A0AAV9RP36</accession>
<feature type="region of interest" description="Disordered" evidence="1">
    <location>
        <begin position="1"/>
        <end position="384"/>
    </location>
</feature>
<dbReference type="PRINTS" id="PR01217">
    <property type="entry name" value="PRICHEXTENSN"/>
</dbReference>
<evidence type="ECO:0008006" key="4">
    <source>
        <dbReference type="Google" id="ProtNLM"/>
    </source>
</evidence>
<protein>
    <recommendedName>
        <fullName evidence="4">Basic proline-rich protein-like</fullName>
    </recommendedName>
</protein>
<dbReference type="Proteomes" id="UP001311232">
    <property type="component" value="Unassembled WGS sequence"/>
</dbReference>
<feature type="compositionally biased region" description="Pro residues" evidence="1">
    <location>
        <begin position="152"/>
        <end position="199"/>
    </location>
</feature>
<feature type="compositionally biased region" description="Polar residues" evidence="1">
    <location>
        <begin position="218"/>
        <end position="237"/>
    </location>
</feature>
<evidence type="ECO:0000313" key="3">
    <source>
        <dbReference type="Proteomes" id="UP001311232"/>
    </source>
</evidence>
<name>A0AAV9RP36_9TELE</name>
<feature type="compositionally biased region" description="Basic and acidic residues" evidence="1">
    <location>
        <begin position="41"/>
        <end position="53"/>
    </location>
</feature>
<gene>
    <name evidence="2" type="ORF">CRENBAI_026867</name>
</gene>
<feature type="compositionally biased region" description="Basic and acidic residues" evidence="1">
    <location>
        <begin position="9"/>
        <end position="19"/>
    </location>
</feature>
<keyword evidence="3" id="KW-1185">Reference proteome</keyword>
<proteinExistence type="predicted"/>
<sequence length="384" mass="40770">MDPENQDPGTRHPQDRGPTEPRGPGPGRQPPGVSQYTPKHPAPDTENHNKERGPGANTTPRPLAQQGRPPGTAPHNGPPTPQHDGDSPHPPRSPGSVSPHAPQCPTQPQKKNFPANIPGHCSSPGENTIQLSSTIQPIQTPATPFPRSGYNPSPPKPPGLQPLPTPPPPTPRPPPSHMSPAEQPPPSLPKPPPDAPSPPAHESQTRGIHALAGYLGHTPQTRPTQTTAHPAPVQSQDAIRRPTHRPGNWGRAPNHGPEPQKHGRRPRLHPFSRGTRPPPPPNPGSAPPPRPLPPPPMAHHGPPKLVRPGQPPLRGGHIPKSCRQRSPLPNPGHPSPPGRPGPKARGRDPRETPSDPRERAETPAPSADSPQRPGPPKPPARETP</sequence>
<feature type="compositionally biased region" description="Pro residues" evidence="1">
    <location>
        <begin position="328"/>
        <end position="340"/>
    </location>
</feature>
<dbReference type="EMBL" id="JAHHUM010001532">
    <property type="protein sequence ID" value="KAK5610760.1"/>
    <property type="molecule type" value="Genomic_DNA"/>
</dbReference>
<feature type="compositionally biased region" description="Polar residues" evidence="1">
    <location>
        <begin position="124"/>
        <end position="142"/>
    </location>
</feature>
<organism evidence="2 3">
    <name type="scientific">Crenichthys baileyi</name>
    <name type="common">White River springfish</name>
    <dbReference type="NCBI Taxonomy" id="28760"/>
    <lineage>
        <taxon>Eukaryota</taxon>
        <taxon>Metazoa</taxon>
        <taxon>Chordata</taxon>
        <taxon>Craniata</taxon>
        <taxon>Vertebrata</taxon>
        <taxon>Euteleostomi</taxon>
        <taxon>Actinopterygii</taxon>
        <taxon>Neopterygii</taxon>
        <taxon>Teleostei</taxon>
        <taxon>Neoteleostei</taxon>
        <taxon>Acanthomorphata</taxon>
        <taxon>Ovalentaria</taxon>
        <taxon>Atherinomorphae</taxon>
        <taxon>Cyprinodontiformes</taxon>
        <taxon>Goodeidae</taxon>
        <taxon>Crenichthys</taxon>
    </lineage>
</organism>